<evidence type="ECO:0000256" key="1">
    <source>
        <dbReference type="ARBA" id="ARBA00001933"/>
    </source>
</evidence>
<comment type="caution">
    <text evidence="5">The sequence shown here is derived from an EMBL/GenBank/DDBJ whole genome shotgun (WGS) entry which is preliminary data.</text>
</comment>
<dbReference type="OrthoDB" id="9805733at2"/>
<dbReference type="PROSITE" id="PS00901">
    <property type="entry name" value="CYS_SYNTHASE"/>
    <property type="match status" value="1"/>
</dbReference>
<dbReference type="GO" id="GO:0016765">
    <property type="term" value="F:transferase activity, transferring alkyl or aryl (other than methyl) groups"/>
    <property type="evidence" value="ECO:0007669"/>
    <property type="project" value="UniProtKB-ARBA"/>
</dbReference>
<dbReference type="Pfam" id="PF00291">
    <property type="entry name" value="PALP"/>
    <property type="match status" value="1"/>
</dbReference>
<feature type="domain" description="Tryptophan synthase beta chain-like PALP" evidence="4">
    <location>
        <begin position="7"/>
        <end position="296"/>
    </location>
</feature>
<dbReference type="SUPFAM" id="SSF53686">
    <property type="entry name" value="Tryptophan synthase beta subunit-like PLP-dependent enzymes"/>
    <property type="match status" value="1"/>
</dbReference>
<sequence>MRIHTSITEVIGNTPLVELQHVTPKSGARILAKVEYLNPGGSVKDRIAGAILDAAEAEGKLQPGGTIVEPTSGNTGVGLALEAQRRGYKTVFVLPDKVAIDKIRVLEAYGARVVITPTAVATSDPRSYNSVAEQLVSEIPGAFMPNQFANQNGPLAHYRSTGPEIWRDTDGTVTHVVIGVGTGGTITGTGRYLKEISNGRVEIIGVEPEGSIYSGGEAHSYRVEGVGEDFFPETFDTAVPDRILKIGDAESFALTRRLATEEALLVGGSSGMALGAALRVAEELDENAVVVVIFPDSGRGYLNKIFSDDWMREQGLLTEPASEVSA</sequence>
<dbReference type="Gene3D" id="3.40.50.1100">
    <property type="match status" value="2"/>
</dbReference>
<proteinExistence type="inferred from homology"/>
<dbReference type="InterPro" id="IPR050214">
    <property type="entry name" value="Cys_Synth/Cystath_Beta-Synth"/>
</dbReference>
<dbReference type="InterPro" id="IPR036052">
    <property type="entry name" value="TrpB-like_PALP_sf"/>
</dbReference>
<dbReference type="InterPro" id="IPR001216">
    <property type="entry name" value="P-phosphate_BS"/>
</dbReference>
<dbReference type="PANTHER" id="PTHR10314">
    <property type="entry name" value="CYSTATHIONINE BETA-SYNTHASE"/>
    <property type="match status" value="1"/>
</dbReference>
<dbReference type="FunFam" id="3.40.50.1100:FF:000003">
    <property type="entry name" value="Cystathionine beta-synthase"/>
    <property type="match status" value="1"/>
</dbReference>
<evidence type="ECO:0000313" key="6">
    <source>
        <dbReference type="Proteomes" id="UP000433493"/>
    </source>
</evidence>
<evidence type="ECO:0000256" key="3">
    <source>
        <dbReference type="ARBA" id="ARBA00022898"/>
    </source>
</evidence>
<dbReference type="FunFam" id="3.40.50.1100:FF:000118">
    <property type="entry name" value="Related to CYS4-cystathionine beta-synthase"/>
    <property type="match status" value="1"/>
</dbReference>
<evidence type="ECO:0000313" key="5">
    <source>
        <dbReference type="EMBL" id="KAB1642145.1"/>
    </source>
</evidence>
<comment type="similarity">
    <text evidence="2">Belongs to the cysteine synthase/cystathionine beta-synthase family.</text>
</comment>
<protein>
    <submittedName>
        <fullName evidence="5">Pyridoxal-phosphate dependent enzyme</fullName>
    </submittedName>
</protein>
<organism evidence="5 6">
    <name type="scientific">Gulosibacter chungangensis</name>
    <dbReference type="NCBI Taxonomy" id="979746"/>
    <lineage>
        <taxon>Bacteria</taxon>
        <taxon>Bacillati</taxon>
        <taxon>Actinomycetota</taxon>
        <taxon>Actinomycetes</taxon>
        <taxon>Micrococcales</taxon>
        <taxon>Microbacteriaceae</taxon>
        <taxon>Gulosibacter</taxon>
    </lineage>
</organism>
<dbReference type="AlphaFoldDB" id="A0A7J5B993"/>
<name>A0A7J5B993_9MICO</name>
<evidence type="ECO:0000259" key="4">
    <source>
        <dbReference type="Pfam" id="PF00291"/>
    </source>
</evidence>
<dbReference type="GO" id="GO:0006535">
    <property type="term" value="P:cysteine biosynthetic process from serine"/>
    <property type="evidence" value="ECO:0007669"/>
    <property type="project" value="InterPro"/>
</dbReference>
<dbReference type="CDD" id="cd01561">
    <property type="entry name" value="CBS_like"/>
    <property type="match status" value="1"/>
</dbReference>
<gene>
    <name evidence="5" type="ORF">F8O05_09980</name>
</gene>
<comment type="cofactor">
    <cofactor evidence="1">
        <name>pyridoxal 5'-phosphate</name>
        <dbReference type="ChEBI" id="CHEBI:597326"/>
    </cofactor>
</comment>
<reference evidence="5 6" key="1">
    <citation type="submission" date="2019-09" db="EMBL/GenBank/DDBJ databases">
        <title>Phylogeny of genus Pseudoclavibacter and closely related genus.</title>
        <authorList>
            <person name="Li Y."/>
        </authorList>
    </citation>
    <scope>NUCLEOTIDE SEQUENCE [LARGE SCALE GENOMIC DNA]</scope>
    <source>
        <strain evidence="5 6">KCTC 13959</strain>
    </source>
</reference>
<dbReference type="InterPro" id="IPR001926">
    <property type="entry name" value="TrpB-like_PALP"/>
</dbReference>
<evidence type="ECO:0000256" key="2">
    <source>
        <dbReference type="ARBA" id="ARBA00007103"/>
    </source>
</evidence>
<dbReference type="EMBL" id="WBKB01000006">
    <property type="protein sequence ID" value="KAB1642145.1"/>
    <property type="molecule type" value="Genomic_DNA"/>
</dbReference>
<dbReference type="Proteomes" id="UP000433493">
    <property type="component" value="Unassembled WGS sequence"/>
</dbReference>
<keyword evidence="6" id="KW-1185">Reference proteome</keyword>
<accession>A0A7J5B993</accession>
<keyword evidence="3" id="KW-0663">Pyridoxal phosphate</keyword>